<feature type="compositionally biased region" description="Basic residues" evidence="1">
    <location>
        <begin position="69"/>
        <end position="78"/>
    </location>
</feature>
<dbReference type="AlphaFoldDB" id="A0A9P7JE06"/>
<dbReference type="EMBL" id="JABBWG010000015">
    <property type="protein sequence ID" value="KAG1816786.1"/>
    <property type="molecule type" value="Genomic_DNA"/>
</dbReference>
<dbReference type="Proteomes" id="UP000807769">
    <property type="component" value="Unassembled WGS sequence"/>
</dbReference>
<feature type="compositionally biased region" description="Polar residues" evidence="1">
    <location>
        <begin position="20"/>
        <end position="31"/>
    </location>
</feature>
<dbReference type="GeneID" id="64626897"/>
<accession>A0A9P7JE06</accession>
<proteinExistence type="predicted"/>
<dbReference type="RefSeq" id="XP_041193346.1">
    <property type="nucleotide sequence ID" value="XM_041332880.1"/>
</dbReference>
<gene>
    <name evidence="2" type="ORF">BJ212DRAFT_1299530</name>
</gene>
<feature type="compositionally biased region" description="Polar residues" evidence="1">
    <location>
        <begin position="80"/>
        <end position="106"/>
    </location>
</feature>
<evidence type="ECO:0000313" key="3">
    <source>
        <dbReference type="Proteomes" id="UP000807769"/>
    </source>
</evidence>
<feature type="compositionally biased region" description="Basic and acidic residues" evidence="1">
    <location>
        <begin position="44"/>
        <end position="53"/>
    </location>
</feature>
<sequence length="165" mass="17527">MTVPPQHHVNAPAVAYPPSGTASSYIGQMSPTPDPDPTHSAGLEIRHRSDIQLREPPIVEVPYTAGKPRNYHARKKKPAASSSRPLKTHTTQQPSAATQGALSSLQLPPPTAATTSTLSAVAGTAGATGTGTSSRPHITIRDSGWRARFILWICCVPIEKTDDQH</sequence>
<evidence type="ECO:0000256" key="1">
    <source>
        <dbReference type="SAM" id="MobiDB-lite"/>
    </source>
</evidence>
<evidence type="ECO:0000313" key="2">
    <source>
        <dbReference type="EMBL" id="KAG1816786.1"/>
    </source>
</evidence>
<keyword evidence="3" id="KW-1185">Reference proteome</keyword>
<organism evidence="2 3">
    <name type="scientific">Suillus subaureus</name>
    <dbReference type="NCBI Taxonomy" id="48587"/>
    <lineage>
        <taxon>Eukaryota</taxon>
        <taxon>Fungi</taxon>
        <taxon>Dikarya</taxon>
        <taxon>Basidiomycota</taxon>
        <taxon>Agaricomycotina</taxon>
        <taxon>Agaricomycetes</taxon>
        <taxon>Agaricomycetidae</taxon>
        <taxon>Boletales</taxon>
        <taxon>Suillineae</taxon>
        <taxon>Suillaceae</taxon>
        <taxon>Suillus</taxon>
    </lineage>
</organism>
<reference evidence="2" key="1">
    <citation type="journal article" date="2020" name="New Phytol.">
        <title>Comparative genomics reveals dynamic genome evolution in host specialist ectomycorrhizal fungi.</title>
        <authorList>
            <person name="Lofgren L.A."/>
            <person name="Nguyen N.H."/>
            <person name="Vilgalys R."/>
            <person name="Ruytinx J."/>
            <person name="Liao H.L."/>
            <person name="Branco S."/>
            <person name="Kuo A."/>
            <person name="LaButti K."/>
            <person name="Lipzen A."/>
            <person name="Andreopoulos W."/>
            <person name="Pangilinan J."/>
            <person name="Riley R."/>
            <person name="Hundley H."/>
            <person name="Na H."/>
            <person name="Barry K."/>
            <person name="Grigoriev I.V."/>
            <person name="Stajich J.E."/>
            <person name="Kennedy P.G."/>
        </authorList>
    </citation>
    <scope>NUCLEOTIDE SEQUENCE</scope>
    <source>
        <strain evidence="2">MN1</strain>
    </source>
</reference>
<feature type="region of interest" description="Disordered" evidence="1">
    <location>
        <begin position="1"/>
        <end position="113"/>
    </location>
</feature>
<protein>
    <submittedName>
        <fullName evidence="2">Uncharacterized protein</fullName>
    </submittedName>
</protein>
<dbReference type="OrthoDB" id="2690231at2759"/>
<name>A0A9P7JE06_9AGAM</name>
<comment type="caution">
    <text evidence="2">The sequence shown here is derived from an EMBL/GenBank/DDBJ whole genome shotgun (WGS) entry which is preliminary data.</text>
</comment>